<dbReference type="EMBL" id="QRBE01000003">
    <property type="protein sequence ID" value="RDS83166.1"/>
    <property type="molecule type" value="Genomic_DNA"/>
</dbReference>
<feature type="domain" description="PepSY" evidence="1">
    <location>
        <begin position="79"/>
        <end position="132"/>
    </location>
</feature>
<evidence type="ECO:0000259" key="1">
    <source>
        <dbReference type="Pfam" id="PF13670"/>
    </source>
</evidence>
<name>A0A370X490_9GAMM</name>
<sequence length="134" mass="14428">MAFACVVGCAGTYAIAQDQALTKQEIVAQLKQQGYTDIHDVDFKDGVWTARGRSGDGERVKVRVDPITGKAYPNKQVSRMSEADIRATLSSEGYTHVHDVDFDNGVWKAKAKSPAGASVTLQLDAQSGRIIGTN</sequence>
<feature type="domain" description="PepSY" evidence="1">
    <location>
        <begin position="2"/>
        <end position="71"/>
    </location>
</feature>
<evidence type="ECO:0000313" key="3">
    <source>
        <dbReference type="Proteomes" id="UP000254258"/>
    </source>
</evidence>
<dbReference type="Pfam" id="PF13670">
    <property type="entry name" value="PepSY_2"/>
    <property type="match status" value="2"/>
</dbReference>
<comment type="caution">
    <text evidence="2">The sequence shown here is derived from an EMBL/GenBank/DDBJ whole genome shotgun (WGS) entry which is preliminary data.</text>
</comment>
<gene>
    <name evidence="2" type="ORF">DWU98_08110</name>
</gene>
<protein>
    <submittedName>
        <fullName evidence="2">PepSY domain-containing protein</fullName>
    </submittedName>
</protein>
<organism evidence="2 3">
    <name type="scientific">Dyella monticola</name>
    <dbReference type="NCBI Taxonomy" id="1927958"/>
    <lineage>
        <taxon>Bacteria</taxon>
        <taxon>Pseudomonadati</taxon>
        <taxon>Pseudomonadota</taxon>
        <taxon>Gammaproteobacteria</taxon>
        <taxon>Lysobacterales</taxon>
        <taxon>Rhodanobacteraceae</taxon>
        <taxon>Dyella</taxon>
    </lineage>
</organism>
<evidence type="ECO:0000313" key="2">
    <source>
        <dbReference type="EMBL" id="RDS83166.1"/>
    </source>
</evidence>
<dbReference type="InterPro" id="IPR025711">
    <property type="entry name" value="PepSY"/>
</dbReference>
<reference evidence="2 3" key="1">
    <citation type="submission" date="2018-07" db="EMBL/GenBank/DDBJ databases">
        <title>Dyella monticola sp. nov. and Dyella psychrodurans sp. nov. isolated from monsoon evergreen broad-leaved forest soil of Dinghu Mountain, China.</title>
        <authorList>
            <person name="Gao Z."/>
            <person name="Qiu L."/>
        </authorList>
    </citation>
    <scope>NUCLEOTIDE SEQUENCE [LARGE SCALE GENOMIC DNA]</scope>
    <source>
        <strain evidence="2 3">4G-K06</strain>
    </source>
</reference>
<keyword evidence="3" id="KW-1185">Reference proteome</keyword>
<dbReference type="OrthoDB" id="5951452at2"/>
<proteinExistence type="predicted"/>
<dbReference type="Proteomes" id="UP000254258">
    <property type="component" value="Unassembled WGS sequence"/>
</dbReference>
<accession>A0A370X490</accession>
<dbReference type="AlphaFoldDB" id="A0A370X490"/>